<dbReference type="SUPFAM" id="SSF48371">
    <property type="entry name" value="ARM repeat"/>
    <property type="match status" value="1"/>
</dbReference>
<dbReference type="Gene3D" id="1.25.10.10">
    <property type="entry name" value="Leucine-rich Repeat Variant"/>
    <property type="match status" value="1"/>
</dbReference>
<comment type="caution">
    <text evidence="2">The sequence shown here is derived from an EMBL/GenBank/DDBJ whole genome shotgun (WGS) entry which is preliminary data.</text>
</comment>
<feature type="compositionally biased region" description="Low complexity" evidence="1">
    <location>
        <begin position="348"/>
        <end position="357"/>
    </location>
</feature>
<keyword evidence="3" id="KW-1185">Reference proteome</keyword>
<accession>A0ABQ5S636</accession>
<dbReference type="InterPro" id="IPR016024">
    <property type="entry name" value="ARM-type_fold"/>
</dbReference>
<gene>
    <name evidence="2" type="ORF">VaNZ11_008302</name>
</gene>
<feature type="region of interest" description="Disordered" evidence="1">
    <location>
        <begin position="466"/>
        <end position="497"/>
    </location>
</feature>
<dbReference type="InterPro" id="IPR011989">
    <property type="entry name" value="ARM-like"/>
</dbReference>
<evidence type="ECO:0000256" key="1">
    <source>
        <dbReference type="SAM" id="MobiDB-lite"/>
    </source>
</evidence>
<evidence type="ECO:0000313" key="3">
    <source>
        <dbReference type="Proteomes" id="UP001165090"/>
    </source>
</evidence>
<feature type="region of interest" description="Disordered" evidence="1">
    <location>
        <begin position="332"/>
        <end position="430"/>
    </location>
</feature>
<organism evidence="2 3">
    <name type="scientific">Volvox africanus</name>
    <dbReference type="NCBI Taxonomy" id="51714"/>
    <lineage>
        <taxon>Eukaryota</taxon>
        <taxon>Viridiplantae</taxon>
        <taxon>Chlorophyta</taxon>
        <taxon>core chlorophytes</taxon>
        <taxon>Chlorophyceae</taxon>
        <taxon>CS clade</taxon>
        <taxon>Chlamydomonadales</taxon>
        <taxon>Volvocaceae</taxon>
        <taxon>Volvox</taxon>
    </lineage>
</organism>
<feature type="compositionally biased region" description="Gly residues" evidence="1">
    <location>
        <begin position="334"/>
        <end position="347"/>
    </location>
</feature>
<name>A0ABQ5S636_9CHLO</name>
<feature type="compositionally biased region" description="Low complexity" evidence="1">
    <location>
        <begin position="385"/>
        <end position="400"/>
    </location>
</feature>
<protein>
    <recommendedName>
        <fullName evidence="4">Armadillo repeat-containing domain-containing protein</fullName>
    </recommendedName>
</protein>
<proteinExistence type="predicted"/>
<evidence type="ECO:0008006" key="4">
    <source>
        <dbReference type="Google" id="ProtNLM"/>
    </source>
</evidence>
<evidence type="ECO:0000313" key="2">
    <source>
        <dbReference type="EMBL" id="GLI64909.1"/>
    </source>
</evidence>
<reference evidence="2 3" key="1">
    <citation type="journal article" date="2023" name="IScience">
        <title>Expanded male sex-determining region conserved during the evolution of homothallism in the green alga Volvox.</title>
        <authorList>
            <person name="Yamamoto K."/>
            <person name="Matsuzaki R."/>
            <person name="Mahakham W."/>
            <person name="Heman W."/>
            <person name="Sekimoto H."/>
            <person name="Kawachi M."/>
            <person name="Minakuchi Y."/>
            <person name="Toyoda A."/>
            <person name="Nozaki H."/>
        </authorList>
    </citation>
    <scope>NUCLEOTIDE SEQUENCE [LARGE SCALE GENOMIC DNA]</scope>
    <source>
        <strain evidence="2 3">NIES-4468</strain>
    </source>
</reference>
<sequence>MSAAEAVVSEEERRKKSVYYEACTSPFKDDFPTLVKCLRSPEPGNPHTRQEAGFLLWHHALEGDDIVGLMSAGLLTACVANLDGPDLLPADKACSAGILVALLCDDEDMSEQLVRSRGPTGRTALEILHAVLHDDAALARQYCSRLLLALAQQVGPSVLRAMDNQLPYLSTYLELWGIKGHRDPIAVAATVEAVDLLLGQRPELASSMVEAGGVGALMDVVRSHKSEAAVGTALHCLLRLLPMETAMEQLINGGGIALLVDVLGPPPKAALENRPEVIEEEESLVASGLGTPQPPPSLSAAATAVAAAAAPWSSQFDDGAEIVGEMAEDYAAEDGGGADGSADGGIAGPDAAATSPSDPDPDLHPDGTCRTNSQEHFSALKDLRSGSSSSPASSPTARSSKMVGGVGEGGGWTSTRTSHRSLGSHGSSSMQLRVQLPLVIPGIHTPSGATAAAALLGCPSLQPLPSARSFRSPTGGDPASAGLTVDGSGDGPAGGGGGGEGTAIANGSMTGMLGMEARPPLPSADDLSANRSGLRWILLPGLEVASRAAACLTLAMQRPECQVAAELRLASHRLVAQMKAVLGPKAGAEGTGSGKKGKKKGLGLTAAQTTALTRLMGMTKFLLLHNITKYRIAKLGAVPFLVRLYSEANDYLLRNHCQAILAHVALLAENGVALQEAKMPEEFLVANPMHLTSYERAVLRIEFPDDPALVRR</sequence>
<feature type="compositionally biased region" description="Gly residues" evidence="1">
    <location>
        <begin position="488"/>
        <end position="497"/>
    </location>
</feature>
<feature type="compositionally biased region" description="Low complexity" evidence="1">
    <location>
        <begin position="420"/>
        <end position="429"/>
    </location>
</feature>
<dbReference type="Proteomes" id="UP001165090">
    <property type="component" value="Unassembled WGS sequence"/>
</dbReference>
<dbReference type="EMBL" id="BSDZ01000021">
    <property type="protein sequence ID" value="GLI64909.1"/>
    <property type="molecule type" value="Genomic_DNA"/>
</dbReference>